<reference evidence="2 3" key="1">
    <citation type="submission" date="2024-01" db="EMBL/GenBank/DDBJ databases">
        <title>Genome insights into Plantactinospora sonchi sp. nov.</title>
        <authorList>
            <person name="Wang L."/>
        </authorList>
    </citation>
    <scope>NUCLEOTIDE SEQUENCE [LARGE SCALE GENOMIC DNA]</scope>
    <source>
        <strain evidence="2 3">NEAU-QY2</strain>
    </source>
</reference>
<dbReference type="Proteomes" id="UP001332243">
    <property type="component" value="Unassembled WGS sequence"/>
</dbReference>
<gene>
    <name evidence="2" type="ORF">V1633_35785</name>
</gene>
<accession>A0ABU7S4Z6</accession>
<keyword evidence="3" id="KW-1185">Reference proteome</keyword>
<proteinExistence type="predicted"/>
<dbReference type="RefSeq" id="WP_331218618.1">
    <property type="nucleotide sequence ID" value="NZ_JAZGQK010000044.1"/>
</dbReference>
<evidence type="ECO:0000313" key="2">
    <source>
        <dbReference type="EMBL" id="MEE6263823.1"/>
    </source>
</evidence>
<dbReference type="InterPro" id="IPR014917">
    <property type="entry name" value="DUF1800"/>
</dbReference>
<evidence type="ECO:0000256" key="1">
    <source>
        <dbReference type="SAM" id="MobiDB-lite"/>
    </source>
</evidence>
<sequence>MTDDVALLLRRAGFGPTAAELTAARQSGYAATLDRLVAPLGPDVGASSAPLPDLGPDPHANLPNPTRAQHERADRMRKAQAEQIERWWLDRMAVADHQAGEKLVFFWHGHWATSVDKVCSAQFMLAQHRAFRAARDVVDLAHRMVEDQALIYWLDGQHNKKDAPNENLARELFELFLLGIGKYTERDVKEAGRALTGWRVILEQETPVFDRQRHDPRTKTILGVSSRFTAHSLVNLLLTHPECPRFIASRLWFRYASSTEPIPDGTRDRMVEAFPDPMLMLRALFADDAFPATANGLVKQPVEWLVGAMRQLGLRMSGLPVEVATDLLWKMRVLGQLPFAPPSVGGWPAGTAWLTSAAAQSRINLAGKLADLARPTQLTPEGLAHLLCLPGWTNRTYEVLRAVNDPRQLLILGLNSPEYLVT</sequence>
<protein>
    <submittedName>
        <fullName evidence="2">DUF1800 family protein</fullName>
    </submittedName>
</protein>
<feature type="region of interest" description="Disordered" evidence="1">
    <location>
        <begin position="47"/>
        <end position="72"/>
    </location>
</feature>
<dbReference type="EMBL" id="JAZGQK010000044">
    <property type="protein sequence ID" value="MEE6263823.1"/>
    <property type="molecule type" value="Genomic_DNA"/>
</dbReference>
<dbReference type="Pfam" id="PF08811">
    <property type="entry name" value="DUF1800"/>
    <property type="match status" value="1"/>
</dbReference>
<name>A0ABU7S4Z6_9ACTN</name>
<organism evidence="2 3">
    <name type="scientific">Plantactinospora sonchi</name>
    <dbReference type="NCBI Taxonomy" id="1544735"/>
    <lineage>
        <taxon>Bacteria</taxon>
        <taxon>Bacillati</taxon>
        <taxon>Actinomycetota</taxon>
        <taxon>Actinomycetes</taxon>
        <taxon>Micromonosporales</taxon>
        <taxon>Micromonosporaceae</taxon>
        <taxon>Plantactinospora</taxon>
    </lineage>
</organism>
<evidence type="ECO:0000313" key="3">
    <source>
        <dbReference type="Proteomes" id="UP001332243"/>
    </source>
</evidence>
<comment type="caution">
    <text evidence="2">The sequence shown here is derived from an EMBL/GenBank/DDBJ whole genome shotgun (WGS) entry which is preliminary data.</text>
</comment>